<evidence type="ECO:0008006" key="3">
    <source>
        <dbReference type="Google" id="ProtNLM"/>
    </source>
</evidence>
<dbReference type="Gene3D" id="3.40.1260.10">
    <property type="entry name" value="DsrEFH-like"/>
    <property type="match status" value="1"/>
</dbReference>
<sequence length="101" mass="11007">MTLHIVSCNPQPGSGFDTACQLAQKTDALLLVGNGVYSLLPNHTSHAQLLAINCPIYALMDDLNARGVPEAATGSQMIHYVDYQEWVNLAALHPQNVSWFD</sequence>
<name>A0AAV3UAN3_9ALTE</name>
<reference evidence="2" key="1">
    <citation type="journal article" date="2019" name="Int. J. Syst. Evol. Microbiol.">
        <title>The Global Catalogue of Microorganisms (GCM) 10K type strain sequencing project: providing services to taxonomists for standard genome sequencing and annotation.</title>
        <authorList>
            <consortium name="The Broad Institute Genomics Platform"/>
            <consortium name="The Broad Institute Genome Sequencing Center for Infectious Disease"/>
            <person name="Wu L."/>
            <person name="Ma J."/>
        </authorList>
    </citation>
    <scope>NUCLEOTIDE SEQUENCE [LARGE SCALE GENOMIC DNA]</scope>
    <source>
        <strain evidence="2">JCM 19134</strain>
    </source>
</reference>
<gene>
    <name evidence="1" type="ORF">GCM10025791_49030</name>
</gene>
<accession>A0AAV3UAN3</accession>
<dbReference type="EMBL" id="BAABLX010000080">
    <property type="protein sequence ID" value="GAA4961644.1"/>
    <property type="molecule type" value="Genomic_DNA"/>
</dbReference>
<evidence type="ECO:0000313" key="1">
    <source>
        <dbReference type="EMBL" id="GAA4961644.1"/>
    </source>
</evidence>
<dbReference type="PANTHER" id="PTHR37526">
    <property type="entry name" value="PROTEIN TUSB"/>
    <property type="match status" value="1"/>
</dbReference>
<protein>
    <recommendedName>
        <fullName evidence="3">Sulfurtransferase complex subunit TusB</fullName>
    </recommendedName>
</protein>
<comment type="caution">
    <text evidence="1">The sequence shown here is derived from an EMBL/GenBank/DDBJ whole genome shotgun (WGS) entry which is preliminary data.</text>
</comment>
<dbReference type="InterPro" id="IPR007215">
    <property type="entry name" value="Sulphur_relay_TusB/DsrH"/>
</dbReference>
<dbReference type="Proteomes" id="UP001409585">
    <property type="component" value="Unassembled WGS sequence"/>
</dbReference>
<dbReference type="Pfam" id="PF04077">
    <property type="entry name" value="DsrH"/>
    <property type="match status" value="1"/>
</dbReference>
<dbReference type="PANTHER" id="PTHR37526:SF1">
    <property type="entry name" value="PROTEIN TUSB"/>
    <property type="match status" value="1"/>
</dbReference>
<dbReference type="SUPFAM" id="SSF75169">
    <property type="entry name" value="DsrEFH-like"/>
    <property type="match status" value="1"/>
</dbReference>
<organism evidence="1 2">
    <name type="scientific">Halioxenophilus aromaticivorans</name>
    <dbReference type="NCBI Taxonomy" id="1306992"/>
    <lineage>
        <taxon>Bacteria</taxon>
        <taxon>Pseudomonadati</taxon>
        <taxon>Pseudomonadota</taxon>
        <taxon>Gammaproteobacteria</taxon>
        <taxon>Alteromonadales</taxon>
        <taxon>Alteromonadaceae</taxon>
        <taxon>Halioxenophilus</taxon>
    </lineage>
</organism>
<keyword evidence="2" id="KW-1185">Reference proteome</keyword>
<dbReference type="GO" id="GO:1990228">
    <property type="term" value="C:sulfurtransferase complex"/>
    <property type="evidence" value="ECO:0007669"/>
    <property type="project" value="TreeGrafter"/>
</dbReference>
<dbReference type="AlphaFoldDB" id="A0AAV3UAN3"/>
<dbReference type="RefSeq" id="WP_345428177.1">
    <property type="nucleotide sequence ID" value="NZ_AP031496.1"/>
</dbReference>
<dbReference type="GO" id="GO:0002143">
    <property type="term" value="P:tRNA wobble position uridine thiolation"/>
    <property type="evidence" value="ECO:0007669"/>
    <property type="project" value="InterPro"/>
</dbReference>
<proteinExistence type="predicted"/>
<dbReference type="NCBIfam" id="TIGR03011">
    <property type="entry name" value="sulf_tusB_dsrH"/>
    <property type="match status" value="1"/>
</dbReference>
<evidence type="ECO:0000313" key="2">
    <source>
        <dbReference type="Proteomes" id="UP001409585"/>
    </source>
</evidence>
<dbReference type="InterPro" id="IPR027396">
    <property type="entry name" value="DsrEFH-like"/>
</dbReference>